<dbReference type="GO" id="GO:0005886">
    <property type="term" value="C:plasma membrane"/>
    <property type="evidence" value="ECO:0007669"/>
    <property type="project" value="UniProtKB-SubCell"/>
</dbReference>
<keyword evidence="3 12" id="KW-0812">Transmembrane</keyword>
<dbReference type="PANTHER" id="PTHR46099:SF4">
    <property type="entry name" value="ENDOTHELIN RECEPTOR TYPE B"/>
    <property type="match status" value="1"/>
</dbReference>
<dbReference type="Gene3D" id="1.20.1070.10">
    <property type="entry name" value="Rhodopsin 7-helix transmembrane proteins"/>
    <property type="match status" value="1"/>
</dbReference>
<dbReference type="GO" id="GO:0042310">
    <property type="term" value="P:vasoconstriction"/>
    <property type="evidence" value="ECO:0007669"/>
    <property type="project" value="InterPro"/>
</dbReference>
<evidence type="ECO:0000256" key="15">
    <source>
        <dbReference type="SAM" id="SignalP"/>
    </source>
</evidence>
<dbReference type="GeneTree" id="ENSGT01150000286932"/>
<dbReference type="RefSeq" id="XP_007889565.1">
    <property type="nucleotide sequence ID" value="XM_007891374.2"/>
</dbReference>
<accession>A0A4W3HGB9</accession>
<protein>
    <submittedName>
        <fullName evidence="17">Endothelin B receptor-like</fullName>
    </submittedName>
</protein>
<keyword evidence="11" id="KW-0449">Lipoprotein</keyword>
<reference evidence="18" key="1">
    <citation type="journal article" date="2006" name="Science">
        <title>Ancient noncoding elements conserved in the human genome.</title>
        <authorList>
            <person name="Venkatesh B."/>
            <person name="Kirkness E.F."/>
            <person name="Loh Y.H."/>
            <person name="Halpern A.L."/>
            <person name="Lee A.P."/>
            <person name="Johnson J."/>
            <person name="Dandona N."/>
            <person name="Viswanathan L.D."/>
            <person name="Tay A."/>
            <person name="Venter J.C."/>
            <person name="Strausberg R.L."/>
            <person name="Brenner S."/>
        </authorList>
    </citation>
    <scope>NUCLEOTIDE SEQUENCE [LARGE SCALE GENOMIC DNA]</scope>
</reference>
<dbReference type="OrthoDB" id="10037617at2759"/>
<feature type="region of interest" description="Disordered" evidence="13">
    <location>
        <begin position="23"/>
        <end position="48"/>
    </location>
</feature>
<feature type="transmembrane region" description="Helical" evidence="14">
    <location>
        <begin position="316"/>
        <end position="336"/>
    </location>
</feature>
<evidence type="ECO:0000256" key="13">
    <source>
        <dbReference type="SAM" id="MobiDB-lite"/>
    </source>
</evidence>
<evidence type="ECO:0000256" key="5">
    <source>
        <dbReference type="ARBA" id="ARBA00023040"/>
    </source>
</evidence>
<dbReference type="InterPro" id="IPR051193">
    <property type="entry name" value="GPCR_endothelin_rcpt"/>
</dbReference>
<name>A0A4W3HGB9_CALMI</name>
<dbReference type="SUPFAM" id="SSF81321">
    <property type="entry name" value="Family A G protein-coupled receptor-like"/>
    <property type="match status" value="1"/>
</dbReference>
<feature type="signal peptide" evidence="15">
    <location>
        <begin position="1"/>
        <end position="23"/>
    </location>
</feature>
<evidence type="ECO:0000256" key="7">
    <source>
        <dbReference type="ARBA" id="ARBA00023139"/>
    </source>
</evidence>
<keyword evidence="4 14" id="KW-1133">Transmembrane helix</keyword>
<feature type="transmembrane region" description="Helical" evidence="14">
    <location>
        <begin position="174"/>
        <end position="193"/>
    </location>
</feature>
<dbReference type="InterPro" id="IPR017452">
    <property type="entry name" value="GPCR_Rhodpsn_7TM"/>
</dbReference>
<dbReference type="CDD" id="cd15977">
    <property type="entry name" value="7tmA_ET-CR"/>
    <property type="match status" value="1"/>
</dbReference>
<evidence type="ECO:0000256" key="11">
    <source>
        <dbReference type="ARBA" id="ARBA00023288"/>
    </source>
</evidence>
<dbReference type="AlphaFoldDB" id="A0A4W3HGB9"/>
<dbReference type="PRINTS" id="PR00366">
    <property type="entry name" value="ENDOTHELINR"/>
</dbReference>
<reference evidence="17" key="4">
    <citation type="submission" date="2025-08" db="UniProtKB">
        <authorList>
            <consortium name="Ensembl"/>
        </authorList>
    </citation>
    <scope>IDENTIFICATION</scope>
</reference>
<dbReference type="KEGG" id="cmk:103177276"/>
<dbReference type="GO" id="GO:0004962">
    <property type="term" value="F:endothelin receptor activity"/>
    <property type="evidence" value="ECO:0007669"/>
    <property type="project" value="InterPro"/>
</dbReference>
<dbReference type="InterPro" id="IPR000276">
    <property type="entry name" value="GPCR_Rhodpsn"/>
</dbReference>
<keyword evidence="15" id="KW-0732">Signal</keyword>
<evidence type="ECO:0000256" key="14">
    <source>
        <dbReference type="SAM" id="Phobius"/>
    </source>
</evidence>
<dbReference type="STRING" id="7868.ENSCMIP00000008694"/>
<evidence type="ECO:0000256" key="12">
    <source>
        <dbReference type="RuleBase" id="RU000688"/>
    </source>
</evidence>
<dbReference type="InterPro" id="IPR001112">
    <property type="entry name" value="ETB_rcpt"/>
</dbReference>
<feature type="domain" description="G-protein coupled receptors family 1 profile" evidence="16">
    <location>
        <begin position="113"/>
        <end position="381"/>
    </location>
</feature>
<keyword evidence="18" id="KW-1185">Reference proteome</keyword>
<evidence type="ECO:0000256" key="8">
    <source>
        <dbReference type="ARBA" id="ARBA00023157"/>
    </source>
</evidence>
<reference evidence="18" key="3">
    <citation type="journal article" date="2014" name="Nature">
        <title>Elephant shark genome provides unique insights into gnathostome evolution.</title>
        <authorList>
            <consortium name="International Elephant Shark Genome Sequencing Consortium"/>
            <person name="Venkatesh B."/>
            <person name="Lee A.P."/>
            <person name="Ravi V."/>
            <person name="Maurya A.K."/>
            <person name="Lian M.M."/>
            <person name="Swann J.B."/>
            <person name="Ohta Y."/>
            <person name="Flajnik M.F."/>
            <person name="Sutoh Y."/>
            <person name="Kasahara M."/>
            <person name="Hoon S."/>
            <person name="Gangu V."/>
            <person name="Roy S.W."/>
            <person name="Irimia M."/>
            <person name="Korzh V."/>
            <person name="Kondrychyn I."/>
            <person name="Lim Z.W."/>
            <person name="Tay B.H."/>
            <person name="Tohari S."/>
            <person name="Kong K.W."/>
            <person name="Ho S."/>
            <person name="Lorente-Galdos B."/>
            <person name="Quilez J."/>
            <person name="Marques-Bonet T."/>
            <person name="Raney B.J."/>
            <person name="Ingham P.W."/>
            <person name="Tay A."/>
            <person name="Hillier L.W."/>
            <person name="Minx P."/>
            <person name="Boehm T."/>
            <person name="Wilson R.K."/>
            <person name="Brenner S."/>
            <person name="Warren W.C."/>
        </authorList>
    </citation>
    <scope>NUCLEOTIDE SEQUENCE [LARGE SCALE GENOMIC DNA]</scope>
</reference>
<dbReference type="GeneID" id="103177276"/>
<reference evidence="17" key="5">
    <citation type="submission" date="2025-09" db="UniProtKB">
        <authorList>
            <consortium name="Ensembl"/>
        </authorList>
    </citation>
    <scope>IDENTIFICATION</scope>
</reference>
<dbReference type="InParanoid" id="A0A4W3HGB9"/>
<dbReference type="InterPro" id="IPR000499">
    <property type="entry name" value="Endthln_rcpt"/>
</dbReference>
<evidence type="ECO:0000256" key="6">
    <source>
        <dbReference type="ARBA" id="ARBA00023136"/>
    </source>
</evidence>
<sequence length="442" mass="49800">MAGMNTVVFVAVLLSYHVHTTHEQNASSKDTSTGDFMTPNLKSNRIPTPNPTKSKVMVPYVVAYQNTVIPPPQPLGPVAPPPPMCVKQTEIRHAFKYVNTVVSCMIFVVGIIGNSTLLRIIYKNKCMRNGPNVLIASLALGDLLYILIDIPINVYKLLAEDWPFGVEVCKIVPFIQKASVGITVLSLCALSIDRYRAVASWSRIQGIGIPLRKAVEVTAIWLISIVLAVPEAVAFNMLSVKYRGEELRVCLLHPSQTSVFMEHYKNVKDWWLLGFYFCLPLACTAVFYTLMTCEMLSRRNGMQIALNDHIKQRREVAKTVFCLVVIFALCWLPLHLSRILKKTIYDEKDPNRCELLSFLLVLDYIGINMASLNSCINPVALYFISQKFKNCFKSCLCCWCQQPVLDLTPTDEKAYAVKWKANGHKHCLDRSSSRFSNKYSSS</sequence>
<keyword evidence="9 12" id="KW-0675">Receptor</keyword>
<reference evidence="18" key="2">
    <citation type="journal article" date="2007" name="PLoS Biol.">
        <title>Survey sequencing and comparative analysis of the elephant shark (Callorhinchus milii) genome.</title>
        <authorList>
            <person name="Venkatesh B."/>
            <person name="Kirkness E.F."/>
            <person name="Loh Y.H."/>
            <person name="Halpern A.L."/>
            <person name="Lee A.P."/>
            <person name="Johnson J."/>
            <person name="Dandona N."/>
            <person name="Viswanathan L.D."/>
            <person name="Tay A."/>
            <person name="Venter J.C."/>
            <person name="Strausberg R.L."/>
            <person name="Brenner S."/>
        </authorList>
    </citation>
    <scope>NUCLEOTIDE SEQUENCE [LARGE SCALE GENOMIC DNA]</scope>
</reference>
<keyword evidence="10 12" id="KW-0807">Transducer</keyword>
<dbReference type="GO" id="GO:0048066">
    <property type="term" value="P:developmental pigmentation"/>
    <property type="evidence" value="ECO:0007669"/>
    <property type="project" value="TreeGrafter"/>
</dbReference>
<evidence type="ECO:0000313" key="18">
    <source>
        <dbReference type="Proteomes" id="UP000314986"/>
    </source>
</evidence>
<dbReference type="Proteomes" id="UP000314986">
    <property type="component" value="Unassembled WGS sequence"/>
</dbReference>
<keyword evidence="7" id="KW-0564">Palmitate</keyword>
<evidence type="ECO:0000256" key="3">
    <source>
        <dbReference type="ARBA" id="ARBA00022692"/>
    </source>
</evidence>
<evidence type="ECO:0000256" key="4">
    <source>
        <dbReference type="ARBA" id="ARBA00022989"/>
    </source>
</evidence>
<evidence type="ECO:0000256" key="2">
    <source>
        <dbReference type="ARBA" id="ARBA00022475"/>
    </source>
</evidence>
<evidence type="ECO:0000259" key="16">
    <source>
        <dbReference type="PROSITE" id="PS50262"/>
    </source>
</evidence>
<dbReference type="Pfam" id="PF00001">
    <property type="entry name" value="7tm_1"/>
    <property type="match status" value="1"/>
</dbReference>
<comment type="subcellular location">
    <subcellularLocation>
        <location evidence="1">Cell membrane</location>
        <topology evidence="1">Multi-pass membrane protein</topology>
    </subcellularLocation>
</comment>
<comment type="similarity">
    <text evidence="12">Belongs to the G-protein coupled receptor 1 family.</text>
</comment>
<dbReference type="GO" id="GO:0008217">
    <property type="term" value="P:regulation of blood pressure"/>
    <property type="evidence" value="ECO:0007669"/>
    <property type="project" value="InterPro"/>
</dbReference>
<keyword evidence="6 14" id="KW-0472">Membrane</keyword>
<evidence type="ECO:0000256" key="1">
    <source>
        <dbReference type="ARBA" id="ARBA00004651"/>
    </source>
</evidence>
<evidence type="ECO:0000256" key="9">
    <source>
        <dbReference type="ARBA" id="ARBA00023170"/>
    </source>
</evidence>
<dbReference type="PRINTS" id="PR00571">
    <property type="entry name" value="ENDOTHELINBR"/>
</dbReference>
<dbReference type="GO" id="GO:0048484">
    <property type="term" value="P:enteric nervous system development"/>
    <property type="evidence" value="ECO:0007669"/>
    <property type="project" value="InterPro"/>
</dbReference>
<evidence type="ECO:0000256" key="10">
    <source>
        <dbReference type="ARBA" id="ARBA00023224"/>
    </source>
</evidence>
<dbReference type="OMA" id="TIFMVGI"/>
<feature type="transmembrane region" description="Helical" evidence="14">
    <location>
        <begin position="133"/>
        <end position="154"/>
    </location>
</feature>
<keyword evidence="8" id="KW-1015">Disulfide bond</keyword>
<dbReference type="Ensembl" id="ENSCMIT00000008939.1">
    <property type="protein sequence ID" value="ENSCMIP00000008694.1"/>
    <property type="gene ID" value="ENSCMIG00000004663.1"/>
</dbReference>
<dbReference type="PROSITE" id="PS00237">
    <property type="entry name" value="G_PROTEIN_RECEP_F1_1"/>
    <property type="match status" value="1"/>
</dbReference>
<dbReference type="PANTHER" id="PTHR46099">
    <property type="entry name" value="G_PROTEIN_RECEP_F1_2 DOMAIN-CONTAINING PROTEIN"/>
    <property type="match status" value="1"/>
</dbReference>
<feature type="transmembrane region" description="Helical" evidence="14">
    <location>
        <begin position="356"/>
        <end position="384"/>
    </location>
</feature>
<dbReference type="FunFam" id="1.20.1070.10:FF:000076">
    <property type="entry name" value="Endothelin receptor type B"/>
    <property type="match status" value="1"/>
</dbReference>
<evidence type="ECO:0000313" key="17">
    <source>
        <dbReference type="Ensembl" id="ENSCMIP00000008694.1"/>
    </source>
</evidence>
<keyword evidence="5 12" id="KW-0297">G-protein coupled receptor</keyword>
<gene>
    <name evidence="17" type="primary">LOC103177276</name>
</gene>
<feature type="transmembrane region" description="Helical" evidence="14">
    <location>
        <begin position="270"/>
        <end position="296"/>
    </location>
</feature>
<proteinExistence type="inferred from homology"/>
<dbReference type="FunCoup" id="A0A4W3HGB9">
    <property type="interactions" value="21"/>
</dbReference>
<dbReference type="PRINTS" id="PR00237">
    <property type="entry name" value="GPCRRHODOPSN"/>
</dbReference>
<feature type="transmembrane region" description="Helical" evidence="14">
    <location>
        <begin position="214"/>
        <end position="238"/>
    </location>
</feature>
<feature type="chain" id="PRO_5021459565" evidence="15">
    <location>
        <begin position="24"/>
        <end position="442"/>
    </location>
</feature>
<dbReference type="PROSITE" id="PS50262">
    <property type="entry name" value="G_PROTEIN_RECEP_F1_2"/>
    <property type="match status" value="1"/>
</dbReference>
<dbReference type="SMART" id="SM01381">
    <property type="entry name" value="7TM_GPCR_Srsx"/>
    <property type="match status" value="1"/>
</dbReference>
<keyword evidence="2" id="KW-1003">Cell membrane</keyword>
<feature type="transmembrane region" description="Helical" evidence="14">
    <location>
        <begin position="97"/>
        <end position="121"/>
    </location>
</feature>
<organism evidence="17 18">
    <name type="scientific">Callorhinchus milii</name>
    <name type="common">Ghost shark</name>
    <dbReference type="NCBI Taxonomy" id="7868"/>
    <lineage>
        <taxon>Eukaryota</taxon>
        <taxon>Metazoa</taxon>
        <taxon>Chordata</taxon>
        <taxon>Craniata</taxon>
        <taxon>Vertebrata</taxon>
        <taxon>Chondrichthyes</taxon>
        <taxon>Holocephali</taxon>
        <taxon>Chimaeriformes</taxon>
        <taxon>Callorhinchidae</taxon>
        <taxon>Callorhinchus</taxon>
    </lineage>
</organism>